<gene>
    <name evidence="18" type="ORF">J5Y10_25845</name>
</gene>
<evidence type="ECO:0000256" key="5">
    <source>
        <dbReference type="ARBA" id="ARBA00022606"/>
    </source>
</evidence>
<dbReference type="Pfam" id="PF08448">
    <property type="entry name" value="PAS_4"/>
    <property type="match status" value="1"/>
</dbReference>
<dbReference type="Gene3D" id="3.30.565.10">
    <property type="entry name" value="Histidine kinase-like ATPase, C-terminal domain"/>
    <property type="match status" value="1"/>
</dbReference>
<evidence type="ECO:0000256" key="4">
    <source>
        <dbReference type="ARBA" id="ARBA00022553"/>
    </source>
</evidence>
<evidence type="ECO:0000313" key="19">
    <source>
        <dbReference type="Proteomes" id="UP000677537"/>
    </source>
</evidence>
<dbReference type="InterPro" id="IPR036890">
    <property type="entry name" value="HATPase_C_sf"/>
</dbReference>
<evidence type="ECO:0000256" key="1">
    <source>
        <dbReference type="ARBA" id="ARBA00000085"/>
    </source>
</evidence>
<dbReference type="NCBIfam" id="TIGR00229">
    <property type="entry name" value="sensory_box"/>
    <property type="match status" value="3"/>
</dbReference>
<dbReference type="FunFam" id="3.30.450.20:FF:000099">
    <property type="entry name" value="Sensory box sensor histidine kinase"/>
    <property type="match status" value="1"/>
</dbReference>
<keyword evidence="15" id="KW-0675">Receptor</keyword>
<evidence type="ECO:0000259" key="16">
    <source>
        <dbReference type="PROSITE" id="PS50112"/>
    </source>
</evidence>
<evidence type="ECO:0000256" key="10">
    <source>
        <dbReference type="ARBA" id="ARBA00022741"/>
    </source>
</evidence>
<evidence type="ECO:0000259" key="17">
    <source>
        <dbReference type="PROSITE" id="PS50113"/>
    </source>
</evidence>
<keyword evidence="3" id="KW-0600">Photoreceptor protein</keyword>
<dbReference type="EC" id="2.7.13.3" evidence="2"/>
<dbReference type="InterPro" id="IPR013656">
    <property type="entry name" value="PAS_4"/>
</dbReference>
<dbReference type="SMART" id="SM00086">
    <property type="entry name" value="PAC"/>
    <property type="match status" value="3"/>
</dbReference>
<dbReference type="AlphaFoldDB" id="A0A940MXS4"/>
<dbReference type="InterPro" id="IPR011102">
    <property type="entry name" value="Sig_transdc_His_kinase_HWE"/>
</dbReference>
<dbReference type="InterPro" id="IPR035965">
    <property type="entry name" value="PAS-like_dom_sf"/>
</dbReference>
<keyword evidence="4" id="KW-0597">Phosphoprotein</keyword>
<evidence type="ECO:0000256" key="12">
    <source>
        <dbReference type="ARBA" id="ARBA00022840"/>
    </source>
</evidence>
<dbReference type="PROSITE" id="PS50112">
    <property type="entry name" value="PAS"/>
    <property type="match status" value="1"/>
</dbReference>
<dbReference type="RefSeq" id="WP_209377026.1">
    <property type="nucleotide sequence ID" value="NZ_JAGIZA010000031.1"/>
</dbReference>
<dbReference type="CDD" id="cd00130">
    <property type="entry name" value="PAS"/>
    <property type="match status" value="3"/>
</dbReference>
<keyword evidence="19" id="KW-1185">Reference proteome</keyword>
<dbReference type="EMBL" id="JAGIZA010000031">
    <property type="protein sequence ID" value="MBP0496233.1"/>
    <property type="molecule type" value="Genomic_DNA"/>
</dbReference>
<protein>
    <recommendedName>
        <fullName evidence="2">histidine kinase</fullName>
        <ecNumber evidence="2">2.7.13.3</ecNumber>
    </recommendedName>
</protein>
<keyword evidence="14" id="KW-0843">Virulence</keyword>
<evidence type="ECO:0000256" key="3">
    <source>
        <dbReference type="ARBA" id="ARBA00022543"/>
    </source>
</evidence>
<keyword evidence="9" id="KW-0677">Repeat</keyword>
<dbReference type="InterPro" id="IPR000014">
    <property type="entry name" value="PAS"/>
</dbReference>
<keyword evidence="7" id="KW-0288">FMN</keyword>
<dbReference type="PANTHER" id="PTHR41523:SF8">
    <property type="entry name" value="ETHYLENE RESPONSE SENSOR PROTEIN"/>
    <property type="match status" value="1"/>
</dbReference>
<feature type="domain" description="PAC" evidence="17">
    <location>
        <begin position="268"/>
        <end position="320"/>
    </location>
</feature>
<dbReference type="GO" id="GO:0004673">
    <property type="term" value="F:protein histidine kinase activity"/>
    <property type="evidence" value="ECO:0007669"/>
    <property type="project" value="UniProtKB-EC"/>
</dbReference>
<keyword evidence="6" id="KW-0285">Flavoprotein</keyword>
<dbReference type="Pfam" id="PF07536">
    <property type="entry name" value="HWE_HK"/>
    <property type="match status" value="1"/>
</dbReference>
<dbReference type="PROSITE" id="PS50113">
    <property type="entry name" value="PAC"/>
    <property type="match status" value="3"/>
</dbReference>
<dbReference type="SMART" id="SM00091">
    <property type="entry name" value="PAS"/>
    <property type="match status" value="2"/>
</dbReference>
<evidence type="ECO:0000256" key="13">
    <source>
        <dbReference type="ARBA" id="ARBA00022991"/>
    </source>
</evidence>
<keyword evidence="5" id="KW-0716">Sensory transduction</keyword>
<organism evidence="18 19">
    <name type="scientific">Roseomonas indoligenes</name>
    <dbReference type="NCBI Taxonomy" id="2820811"/>
    <lineage>
        <taxon>Bacteria</taxon>
        <taxon>Pseudomonadati</taxon>
        <taxon>Pseudomonadota</taxon>
        <taxon>Alphaproteobacteria</taxon>
        <taxon>Acetobacterales</taxon>
        <taxon>Roseomonadaceae</taxon>
        <taxon>Roseomonas</taxon>
    </lineage>
</organism>
<dbReference type="InterPro" id="IPR000700">
    <property type="entry name" value="PAS-assoc_C"/>
</dbReference>
<evidence type="ECO:0000256" key="14">
    <source>
        <dbReference type="ARBA" id="ARBA00023026"/>
    </source>
</evidence>
<evidence type="ECO:0000313" key="18">
    <source>
        <dbReference type="EMBL" id="MBP0496233.1"/>
    </source>
</evidence>
<evidence type="ECO:0000256" key="2">
    <source>
        <dbReference type="ARBA" id="ARBA00012438"/>
    </source>
</evidence>
<keyword evidence="12" id="KW-0067">ATP-binding</keyword>
<dbReference type="SMART" id="SM00911">
    <property type="entry name" value="HWE_HK"/>
    <property type="match status" value="1"/>
</dbReference>
<feature type="domain" description="PAC" evidence="17">
    <location>
        <begin position="397"/>
        <end position="449"/>
    </location>
</feature>
<evidence type="ECO:0000256" key="8">
    <source>
        <dbReference type="ARBA" id="ARBA00022679"/>
    </source>
</evidence>
<keyword evidence="11" id="KW-0418">Kinase</keyword>
<dbReference type="GO" id="GO:0005524">
    <property type="term" value="F:ATP binding"/>
    <property type="evidence" value="ECO:0007669"/>
    <property type="project" value="UniProtKB-KW"/>
</dbReference>
<keyword evidence="13" id="KW-0157">Chromophore</keyword>
<dbReference type="Proteomes" id="UP000677537">
    <property type="component" value="Unassembled WGS sequence"/>
</dbReference>
<reference evidence="18" key="1">
    <citation type="submission" date="2021-03" db="EMBL/GenBank/DDBJ databases">
        <authorList>
            <person name="So Y."/>
        </authorList>
    </citation>
    <scope>NUCLEOTIDE SEQUENCE</scope>
    <source>
        <strain evidence="18">SG15</strain>
    </source>
</reference>
<dbReference type="InterPro" id="IPR013655">
    <property type="entry name" value="PAS_fold_3"/>
</dbReference>
<dbReference type="InterPro" id="IPR001610">
    <property type="entry name" value="PAC"/>
</dbReference>
<comment type="caution">
    <text evidence="18">The sequence shown here is derived from an EMBL/GenBank/DDBJ whole genome shotgun (WGS) entry which is preliminary data.</text>
</comment>
<evidence type="ECO:0000256" key="15">
    <source>
        <dbReference type="ARBA" id="ARBA00023170"/>
    </source>
</evidence>
<evidence type="ECO:0000256" key="7">
    <source>
        <dbReference type="ARBA" id="ARBA00022643"/>
    </source>
</evidence>
<proteinExistence type="predicted"/>
<sequence>MAAYLPSDVRVLEASTANTEDEQLVEPERHDRADAAIRWPDGAGEIAGLIRARNWAATPLGPAEGWPERLLGTVDLILGGGFPMAVLWGPELIQIYNDGYRGLMGTKHPAGLGEAARECWPEAWESNAPIYRRVWAGETLTFPDKLWPVTRNGVPEDAWFTLSYSPLKGDQGAIAGILVTAIETTEHRRAEATLRESEAGFRGFVMASSDVVFRVSPDWSEMRALDGRGFIADTPDPTRDWMKAYIPPDDQAVVHAAIEAAIRSMAPFELEHRVRRVDGSLGWALSRAVPILDVEGKVTEWLGTAKDITARRWEDEAALRASEARFRGFAEASTDVLWIADGRGERLDYLSPAFEQVYGIPREVALADLSVVLDLVHPEDRATFRSAMPRAVAGETVIVHYRVVRPDGSVVHLRDTGFPIRDEAGTVMQVAGVVQDISDIALAGMALEAEKDRFRTLVEGMPQLVWRSSDEGYWTWASPQWCDYTGQSLEAGIAWGWMTAIHPDDRVRTMVAWHAARSQGHLDVEHRVRRAADGAWRWHQTRSLPVRNGPTPKEPQGRIIEWLGTTTDIQELKGLQAQQDTLVAELHHRSRNLLAIVRNLARRSLPASPERSEYDSRLSTLGRVQGFLSRAQAWSVPLRDLVNAELQAVGDGTSERVTIEGPDVTLPGDKVQTVALALHELATNAAKYGAIVQEGARLSVRWRLAGESGAKRLVLEWNESGVAMPEGGPERRGYGSELIERALPYQLGAETWRAFNADGIRCTITLPAEAFGLRETAE</sequence>
<comment type="catalytic activity">
    <reaction evidence="1">
        <text>ATP + protein L-histidine = ADP + protein N-phospho-L-histidine.</text>
        <dbReference type="EC" id="2.7.13.3"/>
    </reaction>
</comment>
<dbReference type="GO" id="GO:0009881">
    <property type="term" value="F:photoreceptor activity"/>
    <property type="evidence" value="ECO:0007669"/>
    <property type="project" value="UniProtKB-KW"/>
</dbReference>
<dbReference type="SUPFAM" id="SSF55785">
    <property type="entry name" value="PYP-like sensor domain (PAS domain)"/>
    <property type="match status" value="4"/>
</dbReference>
<keyword evidence="8" id="KW-0808">Transferase</keyword>
<accession>A0A940MXS4</accession>
<evidence type="ECO:0000256" key="6">
    <source>
        <dbReference type="ARBA" id="ARBA00022630"/>
    </source>
</evidence>
<dbReference type="Pfam" id="PF08447">
    <property type="entry name" value="PAS_3"/>
    <property type="match status" value="3"/>
</dbReference>
<feature type="domain" description="PAC" evidence="17">
    <location>
        <begin position="522"/>
        <end position="581"/>
    </location>
</feature>
<evidence type="ECO:0000256" key="9">
    <source>
        <dbReference type="ARBA" id="ARBA00022737"/>
    </source>
</evidence>
<name>A0A940MXS4_9PROT</name>
<dbReference type="Gene3D" id="3.30.450.20">
    <property type="entry name" value="PAS domain"/>
    <property type="match status" value="4"/>
</dbReference>
<dbReference type="PANTHER" id="PTHR41523">
    <property type="entry name" value="TWO-COMPONENT SYSTEM SENSOR PROTEIN"/>
    <property type="match status" value="1"/>
</dbReference>
<keyword evidence="10" id="KW-0547">Nucleotide-binding</keyword>
<feature type="domain" description="PAS" evidence="16">
    <location>
        <begin position="322"/>
        <end position="395"/>
    </location>
</feature>
<evidence type="ECO:0000256" key="11">
    <source>
        <dbReference type="ARBA" id="ARBA00022777"/>
    </source>
</evidence>